<organism evidence="2 3">
    <name type="scientific">Liparis tanakae</name>
    <name type="common">Tanaka's snailfish</name>
    <dbReference type="NCBI Taxonomy" id="230148"/>
    <lineage>
        <taxon>Eukaryota</taxon>
        <taxon>Metazoa</taxon>
        <taxon>Chordata</taxon>
        <taxon>Craniata</taxon>
        <taxon>Vertebrata</taxon>
        <taxon>Euteleostomi</taxon>
        <taxon>Actinopterygii</taxon>
        <taxon>Neopterygii</taxon>
        <taxon>Teleostei</taxon>
        <taxon>Neoteleostei</taxon>
        <taxon>Acanthomorphata</taxon>
        <taxon>Eupercaria</taxon>
        <taxon>Perciformes</taxon>
        <taxon>Cottioidei</taxon>
        <taxon>Cottales</taxon>
        <taxon>Liparidae</taxon>
        <taxon>Liparis</taxon>
    </lineage>
</organism>
<dbReference type="AlphaFoldDB" id="A0A4Z2F410"/>
<feature type="region of interest" description="Disordered" evidence="1">
    <location>
        <begin position="97"/>
        <end position="121"/>
    </location>
</feature>
<keyword evidence="3" id="KW-1185">Reference proteome</keyword>
<feature type="compositionally biased region" description="Polar residues" evidence="1">
    <location>
        <begin position="58"/>
        <end position="69"/>
    </location>
</feature>
<feature type="compositionally biased region" description="Basic and acidic residues" evidence="1">
    <location>
        <begin position="71"/>
        <end position="80"/>
    </location>
</feature>
<name>A0A4Z2F410_9TELE</name>
<gene>
    <name evidence="2" type="ORF">EYF80_054033</name>
</gene>
<sequence>MPGLAPAIITMRRAMRLCRFHFSMEAARQMTPISSSVVSLQYSAATWTVATRGPQLQADPQTTLMNSVDASAERSDEQEEPRRFLFAVGFVLRRRLGPNTHRAGRDGKTPGPQSRLADHNI</sequence>
<dbReference type="EMBL" id="SRLO01001707">
    <property type="protein sequence ID" value="TNN35798.1"/>
    <property type="molecule type" value="Genomic_DNA"/>
</dbReference>
<evidence type="ECO:0000313" key="2">
    <source>
        <dbReference type="EMBL" id="TNN35798.1"/>
    </source>
</evidence>
<comment type="caution">
    <text evidence="2">The sequence shown here is derived from an EMBL/GenBank/DDBJ whole genome shotgun (WGS) entry which is preliminary data.</text>
</comment>
<evidence type="ECO:0000256" key="1">
    <source>
        <dbReference type="SAM" id="MobiDB-lite"/>
    </source>
</evidence>
<proteinExistence type="predicted"/>
<protein>
    <submittedName>
        <fullName evidence="2">Uncharacterized protein</fullName>
    </submittedName>
</protein>
<evidence type="ECO:0000313" key="3">
    <source>
        <dbReference type="Proteomes" id="UP000314294"/>
    </source>
</evidence>
<reference evidence="2 3" key="1">
    <citation type="submission" date="2019-03" db="EMBL/GenBank/DDBJ databases">
        <title>First draft genome of Liparis tanakae, snailfish: a comprehensive survey of snailfish specific genes.</title>
        <authorList>
            <person name="Kim W."/>
            <person name="Song I."/>
            <person name="Jeong J.-H."/>
            <person name="Kim D."/>
            <person name="Kim S."/>
            <person name="Ryu S."/>
            <person name="Song J.Y."/>
            <person name="Lee S.K."/>
        </authorList>
    </citation>
    <scope>NUCLEOTIDE SEQUENCE [LARGE SCALE GENOMIC DNA]</scope>
    <source>
        <tissue evidence="2">Muscle</tissue>
    </source>
</reference>
<accession>A0A4Z2F410</accession>
<feature type="region of interest" description="Disordered" evidence="1">
    <location>
        <begin position="53"/>
        <end position="80"/>
    </location>
</feature>
<dbReference type="Proteomes" id="UP000314294">
    <property type="component" value="Unassembled WGS sequence"/>
</dbReference>